<dbReference type="InterPro" id="IPR013783">
    <property type="entry name" value="Ig-like_fold"/>
</dbReference>
<proteinExistence type="predicted"/>
<dbReference type="Gene3D" id="2.60.40.10">
    <property type="entry name" value="Immunoglobulins"/>
    <property type="match status" value="1"/>
</dbReference>
<dbReference type="SUPFAM" id="SSF81296">
    <property type="entry name" value="E set domains"/>
    <property type="match status" value="1"/>
</dbReference>
<dbReference type="InterPro" id="IPR017868">
    <property type="entry name" value="Filamin/ABP280_repeat-like"/>
</dbReference>
<reference evidence="4" key="1">
    <citation type="submission" date="2025-08" db="UniProtKB">
        <authorList>
            <consortium name="RefSeq"/>
        </authorList>
    </citation>
    <scope>IDENTIFICATION</scope>
    <source>
        <tissue evidence="4">Silk gland</tissue>
    </source>
</reference>
<evidence type="ECO:0000256" key="1">
    <source>
        <dbReference type="PROSITE-ProRule" id="PRU00087"/>
    </source>
</evidence>
<evidence type="ECO:0000313" key="3">
    <source>
        <dbReference type="Proteomes" id="UP000504629"/>
    </source>
</evidence>
<dbReference type="KEGG" id="bman:114253018"/>
<dbReference type="OrthoDB" id="10012602at2759"/>
<feature type="compositionally biased region" description="Low complexity" evidence="2">
    <location>
        <begin position="568"/>
        <end position="583"/>
    </location>
</feature>
<name>A0A6J2KRG2_BOMMA</name>
<accession>A0A6J2KRG2</accession>
<feature type="region of interest" description="Disordered" evidence="2">
    <location>
        <begin position="1653"/>
        <end position="1682"/>
    </location>
</feature>
<feature type="compositionally biased region" description="Polar residues" evidence="2">
    <location>
        <begin position="556"/>
        <end position="567"/>
    </location>
</feature>
<protein>
    <submittedName>
        <fullName evidence="4">Uncharacterized protein LOC114253018</fullName>
    </submittedName>
</protein>
<dbReference type="InterPro" id="IPR014756">
    <property type="entry name" value="Ig_E-set"/>
</dbReference>
<dbReference type="Proteomes" id="UP000504629">
    <property type="component" value="Unplaced"/>
</dbReference>
<dbReference type="SUPFAM" id="SSF47576">
    <property type="entry name" value="Calponin-homology domain, CH-domain"/>
    <property type="match status" value="1"/>
</dbReference>
<feature type="compositionally biased region" description="Polar residues" evidence="2">
    <location>
        <begin position="1005"/>
        <end position="1014"/>
    </location>
</feature>
<feature type="region of interest" description="Disordered" evidence="2">
    <location>
        <begin position="997"/>
        <end position="1022"/>
    </location>
</feature>
<evidence type="ECO:0000256" key="2">
    <source>
        <dbReference type="SAM" id="MobiDB-lite"/>
    </source>
</evidence>
<dbReference type="PROSITE" id="PS50194">
    <property type="entry name" value="FILAMIN_REPEAT"/>
    <property type="match status" value="1"/>
</dbReference>
<dbReference type="GeneID" id="114253018"/>
<feature type="region of interest" description="Disordered" evidence="2">
    <location>
        <begin position="815"/>
        <end position="852"/>
    </location>
</feature>
<evidence type="ECO:0000313" key="4">
    <source>
        <dbReference type="RefSeq" id="XP_028043552.1"/>
    </source>
</evidence>
<keyword evidence="3" id="KW-1185">Reference proteome</keyword>
<feature type="repeat" description="Filamin" evidence="1">
    <location>
        <begin position="264"/>
        <end position="363"/>
    </location>
</feature>
<sequence>MNIVNKGIVRFVKWSVIELKGLCTIPEYPEYESRHGMWSVALDAILTTLRYLAPATLLTLFWGHHSFVFKLLKHIDSAFRAIVFSSEEQKQEVLRWLAEVGPVRVDDLETVWKHGWIVCGVLDAALPGSCAGHPPTRLSLQHAQSIADHYLGVEPVFSRQELESNDSLSRHQEWKLATYLDRIREALKKLTPPVSKPTSQRTSPETTQITLDYVAKGSGLTAAQIKNKMHFKIYPTAQQSLDPGEITVLIRGPKDTYGMTVLPPILGKAQMIRQKLLGLHSKQNFTENALPLTLGAAYLRSYGKNDMNKTYYIPKTKYDIEIEADTRGDHIKISYTVNLEGRYEISITSRGQSIVGSPFVIKATHNIISILEKDSFHLEDGEEIDIVDVKNDRKVVLRIVDFVTEKMLLRENGTLEKISDEEAKLLMTTDSENKNPLDLSKTNSLSTIENKVTGENESKFNQVARKILWLNRVCRRMNKLINEKQSILKDTTYIPTRSSKDIPDIVNSTFSDKNTNPFIIAKKQDKYIVPENISVSIRTEKSKPIYDEIHEIDTPNTDLQIGTAGNKSESVSQSHSVSNSPDSLNESEKFQNIEDSSLDRLTHLINNPFVAHKCEENLLQDNDFGTIVISQYETNDSQNEDIQNNSIKIAINTSCNSSLSPNSNPFIDDDLKDMERPKTPIHKIISGEVTDRNDSVYVNPKSELIPEEMLGNEFVNPFFMHHHKESPHLQLPITDFIIGAPVSLPPMMRTSSPEPEMKSLIIIPSSEQNMFDNNVENKQEVINTQYYTNKDDCSTDRNKTITETYNSFESNFTQSTETSAVSNESEKNCSSYKIDGTRSERDSSPRKDWDSAYVSIDDNSSCPDTNNNDNVTLYEALNKEKISPTSENFVSKQREMANMGPAERELWQTCSELGGSQLSEVKSNRWEIQRPTFTPIIEENDRSVSSGAKALSDSQNANEAESIAVAFAELNDMYMEYFPKAESSSTVEIEERIQFNEKTDKVEPQESSVNSASVPVSDVKRHENKVEGTISEVQSNATESVSVSQSLLDEIQVSPESSDNNNIQMSNQKKNNIVLERKKYWDEKIRQIEANSQETVVMQRKKRVSTKQMKHDSLSKRKGRQMVKNYLRAGGYSHIKNTTSNDNAGTVIDTSIPQSVSDVAQEEQCQTKLVDKWKKYWDEKLQKEIAESNSEHMKLKAVDTTYSNPQLPVPEEHSNTNINENRFTNESIAKTEMSEKVFACTPTTPVKQELPEEVFKAFETSPKRFFGTSRRQILSKIDIFCGRHSSSDESSPEIIEASHESGLVSSRISLFHNLSNTEELPWARKTKSMHNIHQRKDNDSVVVSPDIRPETLDESRICSMKNVLVQKENTNIDEDKFENAIQNEEIKCSRVILKAAELNKELQKRSRSVVQEYITTNITPDYNKDIASETPINCVNEILRRKSFSKSEMDIFSKISKDSSDDYLDKYKSCDELPKINVKNFISLYETASKSNIESKPFKRIYKTNSVDSEKLLRMNSTNSDAVKTTDVAVKRTERQNIRFTSRQNSPECSPRKLKTRALSAVNIDNIDKELIDIKVIKGQDKETTYVSLSDIELEIVESSPDKSTESTPKKETVAEHVEYKNRFRLAKQYFQSLEELTDEKRPTKPNECEILLNKPIESLDTDKPKRRKKKSKSLSMPSSELSKYWSEMQGNHTNNRSDTTTKKLVKISEKFNVEDLFLDVMEGKLSRQGSLRGIPHKKAVLATFRSMENLSNNQLNSYDISETQYQDFENQNTVKKAQNYLTEYPYIPTTDPSKYHSRLDAKASGLISFKELLGKKKRRNSVPDLRLDPTFSADL</sequence>
<dbReference type="Pfam" id="PF00630">
    <property type="entry name" value="Filamin"/>
    <property type="match status" value="1"/>
</dbReference>
<feature type="compositionally biased region" description="Polar residues" evidence="2">
    <location>
        <begin position="815"/>
        <end position="831"/>
    </location>
</feature>
<organism evidence="3 4">
    <name type="scientific">Bombyx mandarina</name>
    <name type="common">Wild silk moth</name>
    <name type="synonym">Wild silkworm</name>
    <dbReference type="NCBI Taxonomy" id="7092"/>
    <lineage>
        <taxon>Eukaryota</taxon>
        <taxon>Metazoa</taxon>
        <taxon>Ecdysozoa</taxon>
        <taxon>Arthropoda</taxon>
        <taxon>Hexapoda</taxon>
        <taxon>Insecta</taxon>
        <taxon>Pterygota</taxon>
        <taxon>Neoptera</taxon>
        <taxon>Endopterygota</taxon>
        <taxon>Lepidoptera</taxon>
        <taxon>Glossata</taxon>
        <taxon>Ditrysia</taxon>
        <taxon>Bombycoidea</taxon>
        <taxon>Bombycidae</taxon>
        <taxon>Bombycinae</taxon>
        <taxon>Bombyx</taxon>
    </lineage>
</organism>
<feature type="region of interest" description="Disordered" evidence="2">
    <location>
        <begin position="556"/>
        <end position="588"/>
    </location>
</feature>
<dbReference type="InterPro" id="IPR036872">
    <property type="entry name" value="CH_dom_sf"/>
</dbReference>
<gene>
    <name evidence="4" type="primary">LOC114253018</name>
</gene>
<dbReference type="RefSeq" id="XP_028043552.1">
    <property type="nucleotide sequence ID" value="XM_028187751.1"/>
</dbReference>
<feature type="compositionally biased region" description="Basic and acidic residues" evidence="2">
    <location>
        <begin position="835"/>
        <end position="850"/>
    </location>
</feature>